<dbReference type="Gene3D" id="1.10.510.10">
    <property type="entry name" value="Transferase(Phosphotransferase) domain 1"/>
    <property type="match status" value="1"/>
</dbReference>
<evidence type="ECO:0000256" key="8">
    <source>
        <dbReference type="PROSITE-ProRule" id="PRU10141"/>
    </source>
</evidence>
<keyword evidence="4 8" id="KW-0067">ATP-binding</keyword>
<comment type="similarity">
    <text evidence="9">Belongs to the protein kinase superfamily. Tyr protein kinase family.</text>
</comment>
<dbReference type="InterPro" id="IPR000980">
    <property type="entry name" value="SH2"/>
</dbReference>
<dbReference type="OrthoDB" id="10261027at2759"/>
<keyword evidence="14" id="KW-1185">Reference proteome</keyword>
<feature type="region of interest" description="Disordered" evidence="10">
    <location>
        <begin position="1"/>
        <end position="25"/>
    </location>
</feature>
<dbReference type="PRINTS" id="PR00109">
    <property type="entry name" value="TYRKINASE"/>
</dbReference>
<evidence type="ECO:0000256" key="7">
    <source>
        <dbReference type="PROSITE-ProRule" id="PRU00191"/>
    </source>
</evidence>
<evidence type="ECO:0000256" key="5">
    <source>
        <dbReference type="ARBA" id="ARBA00023137"/>
    </source>
</evidence>
<reference evidence="13" key="1">
    <citation type="submission" date="2020-10" db="EMBL/GenBank/DDBJ databases">
        <authorList>
            <person name="Kikuchi T."/>
        </authorList>
    </citation>
    <scope>NUCLEOTIDE SEQUENCE</scope>
    <source>
        <strain evidence="13">NKZ352</strain>
    </source>
</reference>
<dbReference type="InterPro" id="IPR036860">
    <property type="entry name" value="SH2_dom_sf"/>
</dbReference>
<feature type="domain" description="SH2" evidence="11">
    <location>
        <begin position="167"/>
        <end position="277"/>
    </location>
</feature>
<proteinExistence type="inferred from homology"/>
<comment type="catalytic activity">
    <reaction evidence="6 9">
        <text>L-tyrosyl-[protein] + ATP = O-phospho-L-tyrosyl-[protein] + ADP + H(+)</text>
        <dbReference type="Rhea" id="RHEA:10596"/>
        <dbReference type="Rhea" id="RHEA-COMP:10136"/>
        <dbReference type="Rhea" id="RHEA-COMP:20101"/>
        <dbReference type="ChEBI" id="CHEBI:15378"/>
        <dbReference type="ChEBI" id="CHEBI:30616"/>
        <dbReference type="ChEBI" id="CHEBI:46858"/>
        <dbReference type="ChEBI" id="CHEBI:61978"/>
        <dbReference type="ChEBI" id="CHEBI:456216"/>
        <dbReference type="EC" id="2.7.10.2"/>
    </reaction>
</comment>
<comment type="caution">
    <text evidence="13">The sequence shown here is derived from an EMBL/GenBank/DDBJ whole genome shotgun (WGS) entry which is preliminary data.</text>
</comment>
<dbReference type="PROSITE" id="PS50011">
    <property type="entry name" value="PROTEIN_KINASE_DOM"/>
    <property type="match status" value="1"/>
</dbReference>
<evidence type="ECO:0000256" key="6">
    <source>
        <dbReference type="ARBA" id="ARBA00051245"/>
    </source>
</evidence>
<evidence type="ECO:0000313" key="14">
    <source>
        <dbReference type="Proteomes" id="UP000835052"/>
    </source>
</evidence>
<evidence type="ECO:0000256" key="2">
    <source>
        <dbReference type="ARBA" id="ARBA00022741"/>
    </source>
</evidence>
<dbReference type="AlphaFoldDB" id="A0A8S1HIF7"/>
<feature type="region of interest" description="Disordered" evidence="10">
    <location>
        <begin position="93"/>
        <end position="122"/>
    </location>
</feature>
<organism evidence="13 14">
    <name type="scientific">Caenorhabditis auriculariae</name>
    <dbReference type="NCBI Taxonomy" id="2777116"/>
    <lineage>
        <taxon>Eukaryota</taxon>
        <taxon>Metazoa</taxon>
        <taxon>Ecdysozoa</taxon>
        <taxon>Nematoda</taxon>
        <taxon>Chromadorea</taxon>
        <taxon>Rhabditida</taxon>
        <taxon>Rhabditina</taxon>
        <taxon>Rhabditomorpha</taxon>
        <taxon>Rhabditoidea</taxon>
        <taxon>Rhabditidae</taxon>
        <taxon>Peloderinae</taxon>
        <taxon>Caenorhabditis</taxon>
    </lineage>
</organism>
<keyword evidence="3 9" id="KW-0418">Kinase</keyword>
<dbReference type="InterPro" id="IPR050198">
    <property type="entry name" value="Non-receptor_tyrosine_kinases"/>
</dbReference>
<evidence type="ECO:0000259" key="12">
    <source>
        <dbReference type="PROSITE" id="PS50011"/>
    </source>
</evidence>
<keyword evidence="1 9" id="KW-0808">Transferase</keyword>
<feature type="compositionally biased region" description="Polar residues" evidence="10">
    <location>
        <begin position="103"/>
        <end position="122"/>
    </location>
</feature>
<dbReference type="GO" id="GO:0004715">
    <property type="term" value="F:non-membrane spanning protein tyrosine kinase activity"/>
    <property type="evidence" value="ECO:0007669"/>
    <property type="project" value="UniProtKB-EC"/>
</dbReference>
<gene>
    <name evidence="13" type="ORF">CAUJ_LOCUS10127</name>
</gene>
<protein>
    <recommendedName>
        <fullName evidence="9">Tyrosine-protein kinase</fullName>
        <ecNumber evidence="9">2.7.10.2</ecNumber>
    </recommendedName>
</protein>
<keyword evidence="5 9" id="KW-0829">Tyrosine-protein kinase</keyword>
<dbReference type="PROSITE" id="PS50001">
    <property type="entry name" value="SH2"/>
    <property type="match status" value="1"/>
</dbReference>
<sequence>MEKLPAFSDVENGRHTSKPRGYGEGEPEAIFYENERLHSGDEAIPKTLCEAVSPNQKTDGIIINKLKEEGPTGYEAVGNFESKEMKGDLLEEKTNDKKEDNTKIISENALTDATQKMSTFSQPMKDLAERRKSMKRGEVKELLVPEREKKEKEVPRSDDEVMEHLIYFHGYLPQLEARRFIRREGDYLFRKFEDDGKHHLLLSVGVSMDCEKDENDDLDDNYAKDQPVRIEDFVVRRDEISVFLEDENRFECLEDLLTFYILHPDKDSLNIKLLRGCPIHLFQIRERNIVRTKDLGSGNFGDVFLGEITSLAVLDRFAAVKSLKKDCPGMRELSNKIISEARVMMNLYHENVVEFLGWMIDRQPFMLILEYLPGGSLENFLLKNFDGISDSRLTKFALDAAKGLNHLHEKELIHRDVASRNCLLGSDLTAKISDMGLTVPGSTYWMSKAETLPTRYLAPESLAIYLFAYSSDCYSFGVSCPASP</sequence>
<accession>A0A8S1HIF7</accession>
<dbReference type="Gene3D" id="3.30.505.10">
    <property type="entry name" value="SH2 domain"/>
    <property type="match status" value="1"/>
</dbReference>
<feature type="compositionally biased region" description="Basic and acidic residues" evidence="10">
    <location>
        <begin position="93"/>
        <end position="102"/>
    </location>
</feature>
<dbReference type="PANTHER" id="PTHR24418">
    <property type="entry name" value="TYROSINE-PROTEIN KINASE"/>
    <property type="match status" value="1"/>
</dbReference>
<dbReference type="SMART" id="SM00219">
    <property type="entry name" value="TyrKc"/>
    <property type="match status" value="1"/>
</dbReference>
<name>A0A8S1HIF7_9PELO</name>
<dbReference type="InterPro" id="IPR000719">
    <property type="entry name" value="Prot_kinase_dom"/>
</dbReference>
<dbReference type="PROSITE" id="PS00107">
    <property type="entry name" value="PROTEIN_KINASE_ATP"/>
    <property type="match status" value="1"/>
</dbReference>
<dbReference type="InterPro" id="IPR001245">
    <property type="entry name" value="Ser-Thr/Tyr_kinase_cat_dom"/>
</dbReference>
<keyword evidence="2 8" id="KW-0547">Nucleotide-binding</keyword>
<evidence type="ECO:0000313" key="13">
    <source>
        <dbReference type="EMBL" id="CAD6194208.1"/>
    </source>
</evidence>
<evidence type="ECO:0000256" key="10">
    <source>
        <dbReference type="SAM" id="MobiDB-lite"/>
    </source>
</evidence>
<dbReference type="SUPFAM" id="SSF55550">
    <property type="entry name" value="SH2 domain"/>
    <property type="match status" value="1"/>
</dbReference>
<evidence type="ECO:0000256" key="9">
    <source>
        <dbReference type="RuleBase" id="RU362096"/>
    </source>
</evidence>
<dbReference type="SMART" id="SM00252">
    <property type="entry name" value="SH2"/>
    <property type="match status" value="1"/>
</dbReference>
<dbReference type="InterPro" id="IPR008266">
    <property type="entry name" value="Tyr_kinase_AS"/>
</dbReference>
<feature type="binding site" evidence="8">
    <location>
        <position position="321"/>
    </location>
    <ligand>
        <name>ATP</name>
        <dbReference type="ChEBI" id="CHEBI:30616"/>
    </ligand>
</feature>
<evidence type="ECO:0000259" key="11">
    <source>
        <dbReference type="PROSITE" id="PS50001"/>
    </source>
</evidence>
<dbReference type="SUPFAM" id="SSF56112">
    <property type="entry name" value="Protein kinase-like (PK-like)"/>
    <property type="match status" value="1"/>
</dbReference>
<dbReference type="EMBL" id="CAJGYM010000042">
    <property type="protein sequence ID" value="CAD6194208.1"/>
    <property type="molecule type" value="Genomic_DNA"/>
</dbReference>
<feature type="domain" description="Protein kinase" evidence="12">
    <location>
        <begin position="289"/>
        <end position="484"/>
    </location>
</feature>
<dbReference type="PROSITE" id="PS00109">
    <property type="entry name" value="PROTEIN_KINASE_TYR"/>
    <property type="match status" value="1"/>
</dbReference>
<dbReference type="InterPro" id="IPR017441">
    <property type="entry name" value="Protein_kinase_ATP_BS"/>
</dbReference>
<dbReference type="EC" id="2.7.10.2" evidence="9"/>
<dbReference type="Proteomes" id="UP000835052">
    <property type="component" value="Unassembled WGS sequence"/>
</dbReference>
<dbReference type="GO" id="GO:0005524">
    <property type="term" value="F:ATP binding"/>
    <property type="evidence" value="ECO:0007669"/>
    <property type="project" value="UniProtKB-UniRule"/>
</dbReference>
<dbReference type="InterPro" id="IPR020635">
    <property type="entry name" value="Tyr_kinase_cat_dom"/>
</dbReference>
<dbReference type="InterPro" id="IPR011009">
    <property type="entry name" value="Kinase-like_dom_sf"/>
</dbReference>
<evidence type="ECO:0000256" key="3">
    <source>
        <dbReference type="ARBA" id="ARBA00022777"/>
    </source>
</evidence>
<keyword evidence="7" id="KW-0727">SH2 domain</keyword>
<evidence type="ECO:0000256" key="4">
    <source>
        <dbReference type="ARBA" id="ARBA00022840"/>
    </source>
</evidence>
<dbReference type="Pfam" id="PF07714">
    <property type="entry name" value="PK_Tyr_Ser-Thr"/>
    <property type="match status" value="1"/>
</dbReference>
<evidence type="ECO:0000256" key="1">
    <source>
        <dbReference type="ARBA" id="ARBA00022679"/>
    </source>
</evidence>